<dbReference type="InterPro" id="IPR032816">
    <property type="entry name" value="VTT_dom"/>
</dbReference>
<evidence type="ECO:0000256" key="7">
    <source>
        <dbReference type="RuleBase" id="RU367016"/>
    </source>
</evidence>
<dbReference type="PANTHER" id="PTHR30353:SF0">
    <property type="entry name" value="TRANSMEMBRANE PROTEIN"/>
    <property type="match status" value="1"/>
</dbReference>
<keyword evidence="3 7" id="KW-1003">Cell membrane</keyword>
<dbReference type="AlphaFoldDB" id="A0A2M8WUW7"/>
<feature type="domain" description="VTT" evidence="8">
    <location>
        <begin position="38"/>
        <end position="161"/>
    </location>
</feature>
<evidence type="ECO:0000256" key="1">
    <source>
        <dbReference type="ARBA" id="ARBA00004651"/>
    </source>
</evidence>
<dbReference type="Proteomes" id="UP000231586">
    <property type="component" value="Unassembled WGS sequence"/>
</dbReference>
<dbReference type="EMBL" id="PGTZ01000006">
    <property type="protein sequence ID" value="PJI94704.1"/>
    <property type="molecule type" value="Genomic_DNA"/>
</dbReference>
<evidence type="ECO:0000259" key="8">
    <source>
        <dbReference type="Pfam" id="PF09335"/>
    </source>
</evidence>
<sequence>MSGLLDPAVLLTHAGAWVALVIAVLILVETGLLFPFLPGDSLIFTAALLGPVIGLPLWWLVVVVTAAAAAGDTVGYAIGRRWGRDRFRPGAKVLRPERLERADALLGRYGGRAVVLARFVPFARTFVPPAVGMSSMPYRTFLRWNVLGAAAWATGCALAGHWLGHVPFVAAHVDLIATAPVLLSVLPLVWHARRRARKRPAAPTADVADVADASART</sequence>
<dbReference type="PANTHER" id="PTHR30353">
    <property type="entry name" value="INNER MEMBRANE PROTEIN DEDA-RELATED"/>
    <property type="match status" value="1"/>
</dbReference>
<keyword evidence="10" id="KW-1185">Reference proteome</keyword>
<dbReference type="RefSeq" id="WP_245858923.1">
    <property type="nucleotide sequence ID" value="NZ_PGTZ01000006.1"/>
</dbReference>
<evidence type="ECO:0000256" key="5">
    <source>
        <dbReference type="ARBA" id="ARBA00022989"/>
    </source>
</evidence>
<organism evidence="9 10">
    <name type="scientific">Luteimicrobium subarcticum</name>
    <dbReference type="NCBI Taxonomy" id="620910"/>
    <lineage>
        <taxon>Bacteria</taxon>
        <taxon>Bacillati</taxon>
        <taxon>Actinomycetota</taxon>
        <taxon>Actinomycetes</taxon>
        <taxon>Micrococcales</taxon>
        <taxon>Luteimicrobium</taxon>
    </lineage>
</organism>
<evidence type="ECO:0000256" key="3">
    <source>
        <dbReference type="ARBA" id="ARBA00022475"/>
    </source>
</evidence>
<keyword evidence="6 7" id="KW-0472">Membrane</keyword>
<comment type="subcellular location">
    <subcellularLocation>
        <location evidence="1 7">Cell membrane</location>
        <topology evidence="1 7">Multi-pass membrane protein</topology>
    </subcellularLocation>
</comment>
<evidence type="ECO:0000256" key="6">
    <source>
        <dbReference type="ARBA" id="ARBA00023136"/>
    </source>
</evidence>
<comment type="caution">
    <text evidence="7">Lacks conserved residue(s) required for the propagation of feature annotation.</text>
</comment>
<feature type="transmembrane region" description="Helical" evidence="7">
    <location>
        <begin position="12"/>
        <end position="37"/>
    </location>
</feature>
<comment type="caution">
    <text evidence="9">The sequence shown here is derived from an EMBL/GenBank/DDBJ whole genome shotgun (WGS) entry which is preliminary data.</text>
</comment>
<dbReference type="Pfam" id="PF09335">
    <property type="entry name" value="VTT_dom"/>
    <property type="match status" value="1"/>
</dbReference>
<dbReference type="GO" id="GO:0005886">
    <property type="term" value="C:plasma membrane"/>
    <property type="evidence" value="ECO:0007669"/>
    <property type="project" value="UniProtKB-SubCell"/>
</dbReference>
<protein>
    <submittedName>
        <fullName evidence="9">Membrane-associated protein</fullName>
    </submittedName>
</protein>
<accession>A0A2M8WUW7</accession>
<keyword evidence="4 7" id="KW-0812">Transmembrane</keyword>
<comment type="similarity">
    <text evidence="2 7">Belongs to the DedA family.</text>
</comment>
<evidence type="ECO:0000313" key="9">
    <source>
        <dbReference type="EMBL" id="PJI94704.1"/>
    </source>
</evidence>
<gene>
    <name evidence="9" type="ORF">CLV34_0550</name>
</gene>
<evidence type="ECO:0000256" key="4">
    <source>
        <dbReference type="ARBA" id="ARBA00022692"/>
    </source>
</evidence>
<feature type="transmembrane region" description="Helical" evidence="7">
    <location>
        <begin position="142"/>
        <end position="163"/>
    </location>
</feature>
<name>A0A2M8WUW7_9MICO</name>
<feature type="transmembrane region" description="Helical" evidence="7">
    <location>
        <begin position="169"/>
        <end position="190"/>
    </location>
</feature>
<dbReference type="InterPro" id="IPR032818">
    <property type="entry name" value="DedA-like"/>
</dbReference>
<evidence type="ECO:0000256" key="2">
    <source>
        <dbReference type="ARBA" id="ARBA00010792"/>
    </source>
</evidence>
<reference evidence="9 10" key="1">
    <citation type="submission" date="2017-11" db="EMBL/GenBank/DDBJ databases">
        <title>Genomic Encyclopedia of Archaeal and Bacterial Type Strains, Phase II (KMG-II): From Individual Species to Whole Genera.</title>
        <authorList>
            <person name="Goeker M."/>
        </authorList>
    </citation>
    <scope>NUCLEOTIDE SEQUENCE [LARGE SCALE GENOMIC DNA]</scope>
    <source>
        <strain evidence="9 10">DSM 22413</strain>
    </source>
</reference>
<proteinExistence type="inferred from homology"/>
<keyword evidence="5 7" id="KW-1133">Transmembrane helix</keyword>
<evidence type="ECO:0000313" key="10">
    <source>
        <dbReference type="Proteomes" id="UP000231586"/>
    </source>
</evidence>